<dbReference type="Gene3D" id="1.20.1290.10">
    <property type="entry name" value="AhpD-like"/>
    <property type="match status" value="1"/>
</dbReference>
<organism evidence="2 3">
    <name type="scientific">Ornithinibacillus caprae</name>
    <dbReference type="NCBI Taxonomy" id="2678566"/>
    <lineage>
        <taxon>Bacteria</taxon>
        <taxon>Bacillati</taxon>
        <taxon>Bacillota</taxon>
        <taxon>Bacilli</taxon>
        <taxon>Bacillales</taxon>
        <taxon>Bacillaceae</taxon>
        <taxon>Ornithinibacillus</taxon>
    </lineage>
</organism>
<gene>
    <name evidence="2" type="ORF">GMD78_07410</name>
</gene>
<dbReference type="Proteomes" id="UP000469125">
    <property type="component" value="Unassembled WGS sequence"/>
</dbReference>
<dbReference type="Pfam" id="PF02627">
    <property type="entry name" value="CMD"/>
    <property type="match status" value="1"/>
</dbReference>
<comment type="caution">
    <text evidence="2">The sequence shown here is derived from an EMBL/GenBank/DDBJ whole genome shotgun (WGS) entry which is preliminary data.</text>
</comment>
<evidence type="ECO:0000313" key="2">
    <source>
        <dbReference type="EMBL" id="MUK88218.1"/>
    </source>
</evidence>
<dbReference type="SUPFAM" id="SSF69118">
    <property type="entry name" value="AhpD-like"/>
    <property type="match status" value="1"/>
</dbReference>
<reference evidence="2 3" key="1">
    <citation type="submission" date="2019-11" db="EMBL/GenBank/DDBJ databases">
        <authorList>
            <person name="Li X."/>
        </authorList>
    </citation>
    <scope>NUCLEOTIDE SEQUENCE [LARGE SCALE GENOMIC DNA]</scope>
    <source>
        <strain evidence="2 3">L9</strain>
    </source>
</reference>
<dbReference type="InterPro" id="IPR004675">
    <property type="entry name" value="AhpD_core"/>
</dbReference>
<dbReference type="EMBL" id="WOCA01000004">
    <property type="protein sequence ID" value="MUK88218.1"/>
    <property type="molecule type" value="Genomic_DNA"/>
</dbReference>
<dbReference type="AlphaFoldDB" id="A0A6N8FLN2"/>
<sequence length="147" mass="16977">MVTRINYGRVAPDALKLLIQLDAYKKETRFDEKLIHLIKIRASQLNRCAFCINMHTKEAIQAGETEQRIFCLDAWEETALYTNQERAVLALTEAVTHISENGVTDELYQEVRKYFDEKETIDLVMLIIIINSWNRLSIANKNGVSKS</sequence>
<dbReference type="RefSeq" id="WP_155668200.1">
    <property type="nucleotide sequence ID" value="NZ_WOCA01000004.1"/>
</dbReference>
<protein>
    <submittedName>
        <fullName evidence="2">Carboxymuconolactone decarboxylase family protein</fullName>
    </submittedName>
</protein>
<keyword evidence="3" id="KW-1185">Reference proteome</keyword>
<evidence type="ECO:0000313" key="3">
    <source>
        <dbReference type="Proteomes" id="UP000469125"/>
    </source>
</evidence>
<dbReference type="InterPro" id="IPR003779">
    <property type="entry name" value="CMD-like"/>
</dbReference>
<dbReference type="PANTHER" id="PTHR34846">
    <property type="entry name" value="4-CARBOXYMUCONOLACTONE DECARBOXYLASE FAMILY PROTEIN (AFU_ORTHOLOGUE AFUA_6G11590)"/>
    <property type="match status" value="1"/>
</dbReference>
<evidence type="ECO:0000259" key="1">
    <source>
        <dbReference type="Pfam" id="PF02627"/>
    </source>
</evidence>
<accession>A0A6N8FLN2</accession>
<name>A0A6N8FLN2_9BACI</name>
<dbReference type="GO" id="GO:0051920">
    <property type="term" value="F:peroxiredoxin activity"/>
    <property type="evidence" value="ECO:0007669"/>
    <property type="project" value="InterPro"/>
</dbReference>
<dbReference type="PANTHER" id="PTHR34846:SF10">
    <property type="entry name" value="CYTOPLASMIC PROTEIN"/>
    <property type="match status" value="1"/>
</dbReference>
<feature type="domain" description="Carboxymuconolactone decarboxylase-like" evidence="1">
    <location>
        <begin position="12"/>
        <end position="93"/>
    </location>
</feature>
<proteinExistence type="predicted"/>
<dbReference type="InterPro" id="IPR029032">
    <property type="entry name" value="AhpD-like"/>
</dbReference>
<dbReference type="NCBIfam" id="TIGR00778">
    <property type="entry name" value="ahpD_dom"/>
    <property type="match status" value="1"/>
</dbReference>